<sequence>MIYMPNLPSLGSKAPDFKANTTNGPIRLSDYKGNWIVLFSHPGDFTPVCTTEFLCFAKYYDEFKKRNTELIGLSVDSNSSHLAWMYNISLLTGVEIPFPIIEDRDMRIAKLYGMISKPMSDTSTVRSVFIIDNNQILRTILYYPLTTGRNIPEILRIVDALQTSDRDNIVTPANWFPGMPVILPYPKNYKELKNRVNSCNKKYSCMDWYLCFVPDNYNDEEVSKKIDNTCSWKKEHTKNIENECNCEHEHHDYLNKALDCKQEHKTDIKDDCNHEKKHTKNTNKVHNSKQDKFKDKSCDEMNFNYDKDESCDKINSSYNKEDSSYEDFYKHNYKNYDYTSEKNTKKIAMKTLKDSKKLVRPQITDPYNPIVENANCPDINPIVAEYVLGNPTNVDAQLLDAVIFAFAEIDQSGNLFIPYPRFLNQLLALKGEKPSLKVIVAIGGWGAEGFSDAALTPTSRYNFARQVNQMINEYALDGIDIDWEYPGSSASGITSRPQDRENFTLLLTAIRDVIGDDKWLSVAGTGDRGYINSSAEIDKIAPIIDYFNLMSYDFTAGETGPNGRKHQANLFDSDLSLPGYSVDAMVRNLENAGMPSEKILLGIPFYGRLGATITRTYDELRRDYINKNGYEYRFDNTAQVPYLVKDGDFAMSYDDALSIFLKTQYVLRNCLGGVFSWTSTYDQANILARTMSIGINDPEVLKEELEGIYGQF</sequence>
<dbReference type="PDB" id="6T9M">
    <property type="method" value="X-ray"/>
    <property type="resolution" value="1.30 A"/>
    <property type="chains" value="AAA=348-712"/>
</dbReference>
<dbReference type="GO" id="GO:0140824">
    <property type="term" value="F:thioredoxin-dependent peroxiredoxin activity"/>
    <property type="evidence" value="ECO:0007669"/>
    <property type="project" value="UniProtKB-EC"/>
</dbReference>
<evidence type="ECO:0000259" key="15">
    <source>
        <dbReference type="PROSITE" id="PS51910"/>
    </source>
</evidence>
<dbReference type="CDD" id="cd06548">
    <property type="entry name" value="GH18_chitinase"/>
    <property type="match status" value="1"/>
</dbReference>
<evidence type="ECO:0000256" key="2">
    <source>
        <dbReference type="ARBA" id="ARBA00009796"/>
    </source>
</evidence>
<dbReference type="KEGG" id="cdf:CD630_14330"/>
<evidence type="ECO:0000256" key="9">
    <source>
        <dbReference type="ARBA" id="ARBA00023284"/>
    </source>
</evidence>
<gene>
    <name evidence="16" type="primary">cotE</name>
    <name evidence="16" type="ordered locus">CD630_14330</name>
</gene>
<evidence type="ECO:0000256" key="5">
    <source>
        <dbReference type="ARBA" id="ARBA00022801"/>
    </source>
</evidence>
<keyword evidence="8" id="KW-0119">Carbohydrate metabolism</keyword>
<keyword evidence="5 13" id="KW-0378">Hydrolase</keyword>
<dbReference type="InterPro" id="IPR019479">
    <property type="entry name" value="Peroxiredoxin_C"/>
</dbReference>
<dbReference type="Pfam" id="PF00704">
    <property type="entry name" value="Glyco_hydro_18"/>
    <property type="match status" value="1"/>
</dbReference>
<dbReference type="InterPro" id="IPR001579">
    <property type="entry name" value="Glyco_hydro_18_chit_AS"/>
</dbReference>
<proteinExistence type="evidence at protein level"/>
<comment type="similarity">
    <text evidence="2">Belongs to the peroxiredoxin family. AhpC/Prx1 subfamily.</text>
</comment>
<dbReference type="SUPFAM" id="SSF51445">
    <property type="entry name" value="(Trans)glycosidases"/>
    <property type="match status" value="1"/>
</dbReference>
<dbReference type="PROSITE" id="PS01095">
    <property type="entry name" value="GH18_1"/>
    <property type="match status" value="1"/>
</dbReference>
<dbReference type="InterPro" id="IPR017853">
    <property type="entry name" value="GH"/>
</dbReference>
<dbReference type="PANTHER" id="PTHR11177">
    <property type="entry name" value="CHITINASE"/>
    <property type="match status" value="1"/>
</dbReference>
<keyword evidence="6 12" id="KW-0049">Antioxidant</keyword>
<dbReference type="NCBIfam" id="NF009668">
    <property type="entry name" value="PRK13189.1"/>
    <property type="match status" value="1"/>
</dbReference>
<evidence type="ECO:0000256" key="13">
    <source>
        <dbReference type="RuleBase" id="RU000489"/>
    </source>
</evidence>
<keyword evidence="10 13" id="KW-0326">Glycosidase</keyword>
<feature type="disulfide bond" description="Alternate" evidence="12">
    <location>
        <begin position="205"/>
        <end position="211"/>
    </location>
</feature>
<keyword evidence="16" id="KW-0167">Capsid protein</keyword>
<dbReference type="GO" id="GO:0008843">
    <property type="term" value="F:endochitinase activity"/>
    <property type="evidence" value="ECO:0007669"/>
    <property type="project" value="UniProtKB-EC"/>
</dbReference>
<dbReference type="InterPro" id="IPR001223">
    <property type="entry name" value="Glyco_hydro18_cat"/>
</dbReference>
<keyword evidence="7 12" id="KW-0560">Oxidoreductase</keyword>
<dbReference type="SMART" id="SM00636">
    <property type="entry name" value="Glyco_18"/>
    <property type="match status" value="1"/>
</dbReference>
<comment type="similarity">
    <text evidence="11 12">Belongs to the peroxiredoxin family. Prx6 subfamily.</text>
</comment>
<evidence type="ECO:0000256" key="10">
    <source>
        <dbReference type="ARBA" id="ARBA00023295"/>
    </source>
</evidence>
<dbReference type="EC" id="1.11.1.24" evidence="12"/>
<dbReference type="FunFam" id="3.40.30.10:FF:000011">
    <property type="entry name" value="Peroxiredoxin PRX1"/>
    <property type="match status" value="1"/>
</dbReference>
<evidence type="ECO:0000256" key="4">
    <source>
        <dbReference type="ARBA" id="ARBA00022559"/>
    </source>
</evidence>
<comment type="subunit">
    <text evidence="12">Homodecamer. Pentamer of dimers that assemble into a ring structure.</text>
</comment>
<comment type="function">
    <text evidence="12">Thiol-specific peroxidase that catalyzes the reduction of hydrogen peroxide and organic hydroperoxides to water and alcohols, respectively. Plays a role in cell protection against oxidative stress by detoxifying peroxides.</text>
</comment>
<dbReference type="GO" id="GO:0006032">
    <property type="term" value="P:chitin catabolic process"/>
    <property type="evidence" value="ECO:0007669"/>
    <property type="project" value="UniProtKB-KW"/>
</dbReference>
<evidence type="ECO:0000256" key="1">
    <source>
        <dbReference type="ARBA" id="ARBA00000822"/>
    </source>
</evidence>
<dbReference type="InterPro" id="IPR036249">
    <property type="entry name" value="Thioredoxin-like_sf"/>
</dbReference>
<dbReference type="Pfam" id="PF00578">
    <property type="entry name" value="AhpC-TSA"/>
    <property type="match status" value="1"/>
</dbReference>
<evidence type="ECO:0007829" key="18">
    <source>
        <dbReference type="PDB" id="6T9M"/>
    </source>
</evidence>
<feature type="disulfide bond" description="Interchain (with Cys-49); in linked form" evidence="12">
    <location>
        <position position="211"/>
    </location>
</feature>
<dbReference type="CDD" id="cd03016">
    <property type="entry name" value="PRX_1cys"/>
    <property type="match status" value="1"/>
</dbReference>
<dbReference type="OrthoDB" id="9812811at2"/>
<dbReference type="BioCyc" id="PDIF272563:G12WB-1571-MONOMER"/>
<dbReference type="Gene3D" id="3.30.1020.10">
    <property type="entry name" value="Antioxidant, Horf6, Chain A, domain2"/>
    <property type="match status" value="1"/>
</dbReference>
<comment type="subcellular location">
    <subcellularLocation>
        <location evidence="12">Cytoplasm</location>
    </subcellularLocation>
</comment>
<evidence type="ECO:0000256" key="6">
    <source>
        <dbReference type="ARBA" id="ARBA00022862"/>
    </source>
</evidence>
<dbReference type="Gene3D" id="3.10.50.10">
    <property type="match status" value="1"/>
</dbReference>
<dbReference type="PDB" id="6TSB">
    <property type="method" value="X-ray"/>
    <property type="resolution" value="2.10 A"/>
    <property type="chains" value="AAA=348-712"/>
</dbReference>
<feature type="disulfide bond" evidence="18 19">
    <location>
        <begin position="376"/>
        <end position="670"/>
    </location>
</feature>
<dbReference type="Gene3D" id="3.40.30.10">
    <property type="entry name" value="Glutaredoxin"/>
    <property type="match status" value="1"/>
</dbReference>
<keyword evidence="18 19" id="KW-0002">3D-structure</keyword>
<dbReference type="GO" id="GO:0005975">
    <property type="term" value="P:carbohydrate metabolic process"/>
    <property type="evidence" value="ECO:0007669"/>
    <property type="project" value="InterPro"/>
</dbReference>
<dbReference type="InterPro" id="IPR022915">
    <property type="entry name" value="Peroxiredoxin_TDXH"/>
</dbReference>
<reference evidence="18 19" key="2">
    <citation type="journal article" date="2020" name="Acta Crystallogr. F Struct. Biol. Commun.">
        <title>Crystal structures of the GH18 domain of the bifunctional peroxiredoxin-chitinase CotE from Clostridium difficile.</title>
        <authorList>
            <person name="Whittingham J.L."/>
            <person name="Hanai S."/>
            <person name="Brannigan J.A."/>
            <person name="Ferreira W.T."/>
            <person name="Dodson E.J."/>
            <person name="Turkenburg J.P."/>
            <person name="Cartwright J."/>
            <person name="Cutting S.M."/>
            <person name="Wilkinson A.J."/>
        </authorList>
    </citation>
    <scope>X-RAY CRYSTALLOGRAPHY (1.30 ANGSTROMS) OF 348-712</scope>
    <scope>DISULFIDE BONDS</scope>
</reference>
<evidence type="ECO:0000256" key="8">
    <source>
        <dbReference type="ARBA" id="ARBA00023024"/>
    </source>
</evidence>
<keyword evidence="3 12" id="KW-0963">Cytoplasm</keyword>
<evidence type="ECO:0000256" key="7">
    <source>
        <dbReference type="ARBA" id="ARBA00023002"/>
    </source>
</evidence>
<dbReference type="PATRIC" id="fig|272563.8.peg.1505"/>
<evidence type="ECO:0000256" key="3">
    <source>
        <dbReference type="ARBA" id="ARBA00022490"/>
    </source>
</evidence>
<dbReference type="InterPro" id="IPR000866">
    <property type="entry name" value="AhpC/TSA"/>
</dbReference>
<feature type="domain" description="Thioredoxin" evidence="14">
    <location>
        <begin position="8"/>
        <end position="163"/>
    </location>
</feature>
<dbReference type="PROSITE" id="PS51352">
    <property type="entry name" value="THIOREDOXIN_2"/>
    <property type="match status" value="1"/>
</dbReference>
<keyword evidence="8" id="KW-0146">Chitin degradation</keyword>
<dbReference type="PANTHER" id="PTHR11177:SF317">
    <property type="entry name" value="CHITINASE 12-RELATED"/>
    <property type="match status" value="1"/>
</dbReference>
<dbReference type="AlphaFoldDB" id="Q18BV5"/>
<dbReference type="EnsemblBacteria" id="CAJ68298">
    <property type="protein sequence ID" value="CAJ68298"/>
    <property type="gene ID" value="CD630_14330"/>
</dbReference>
<feature type="disulfide bond" description="Interchain (with Cys-211); in linked form" evidence="12">
    <location>
        <position position="49"/>
    </location>
</feature>
<dbReference type="GO" id="GO:0005576">
    <property type="term" value="C:extracellular region"/>
    <property type="evidence" value="ECO:0007669"/>
    <property type="project" value="TreeGrafter"/>
</dbReference>
<keyword evidence="8" id="KW-0624">Polysaccharide degradation</keyword>
<evidence type="ECO:0007829" key="19">
    <source>
        <dbReference type="PDB" id="6TSB"/>
    </source>
</evidence>
<keyword evidence="16" id="KW-0946">Virion</keyword>
<evidence type="ECO:0000313" key="16">
    <source>
        <dbReference type="EMBL" id="CAJ68298.1"/>
    </source>
</evidence>
<dbReference type="InterPro" id="IPR045020">
    <property type="entry name" value="PRX_1cys"/>
</dbReference>
<dbReference type="InterPro" id="IPR029070">
    <property type="entry name" value="Chitinase_insertion_sf"/>
</dbReference>
<dbReference type="Gene3D" id="3.20.20.80">
    <property type="entry name" value="Glycosidases"/>
    <property type="match status" value="1"/>
</dbReference>
<comment type="miscellaneous">
    <text evidence="12">The active site is a conserved redox-active cysteine residue, the peroxidatic cysteine (C(P)), which makes the nucleophilic attack on the peroxide substrate. The peroxide oxidizes the C(P)-SH to cysteine sulfenic acid (C(P)-SOH), which then reacts with another cysteine residue, the resolving cysteine (C(R)), to form a disulfide bridge. The disulfide is subsequently reduced by an appropriate electron donor to complete the catalytic cycle. Although the primary sequence of this enzyme is similar to those of the 1-Cys Prx6 enzymes, its catalytic properties resemble those of the typical 2-Cys Prxs and C(R) is provided by the other dimeric subunit to form an intersubunit disulfide. The disulfide is subsequently reduced by thioredoxin.</text>
</comment>
<organism evidence="16 17">
    <name type="scientific">Clostridioides difficile (strain 630)</name>
    <name type="common">Peptoclostridium difficile</name>
    <dbReference type="NCBI Taxonomy" id="272563"/>
    <lineage>
        <taxon>Bacteria</taxon>
        <taxon>Bacillati</taxon>
        <taxon>Bacillota</taxon>
        <taxon>Clostridia</taxon>
        <taxon>Peptostreptococcales</taxon>
        <taxon>Peptostreptococcaceae</taxon>
        <taxon>Clostridioides</taxon>
    </lineage>
</organism>
<feature type="active site" description="Cysteine sulfenic acid (-SOH) intermediate" evidence="12">
    <location>
        <position position="49"/>
    </location>
</feature>
<dbReference type="InterPro" id="IPR011583">
    <property type="entry name" value="Chitinase_II/V-like_cat"/>
</dbReference>
<dbReference type="Pfam" id="PF10417">
    <property type="entry name" value="1-cysPrx_C"/>
    <property type="match status" value="1"/>
</dbReference>
<dbReference type="InterPro" id="IPR050314">
    <property type="entry name" value="Glycosyl_Hydrlase_18"/>
</dbReference>
<dbReference type="eggNOG" id="COG3325">
    <property type="taxonomic scope" value="Bacteria"/>
</dbReference>
<evidence type="ECO:0000256" key="11">
    <source>
        <dbReference type="ARBA" id="ARBA00025719"/>
    </source>
</evidence>
<dbReference type="EMBL" id="AM180355">
    <property type="protein sequence ID" value="CAJ68298.1"/>
    <property type="molecule type" value="Genomic_DNA"/>
</dbReference>
<reference evidence="16 17" key="1">
    <citation type="journal article" date="2006" name="Nat. Genet.">
        <title>The multidrug-resistant human pathogen Clostridium difficile has a highly mobile, mosaic genome.</title>
        <authorList>
            <person name="Sebaihia M."/>
            <person name="Wren B.W."/>
            <person name="Mullany P."/>
            <person name="Fairweather N.F."/>
            <person name="Minton N."/>
            <person name="Stabler R."/>
            <person name="Thomson N.R."/>
            <person name="Roberts A.P."/>
            <person name="Cerdeno-Tarraga A.M."/>
            <person name="Wang H."/>
            <person name="Holden M.T.G."/>
            <person name="Wright A."/>
            <person name="Churcher C."/>
            <person name="Quail M.A."/>
            <person name="Baker S."/>
            <person name="Bason N."/>
            <person name="Brooks K."/>
            <person name="Chillingworth T."/>
            <person name="Cronin A."/>
            <person name="Davis P."/>
            <person name="Dowd L."/>
            <person name="Fraser A."/>
            <person name="Feltwell T."/>
            <person name="Hance Z."/>
            <person name="Holroyd S."/>
            <person name="Jagels K."/>
            <person name="Moule S."/>
            <person name="Mungall K."/>
            <person name="Price C."/>
            <person name="Rabbinowitsch R."/>
            <person name="Sharp S."/>
            <person name="Simmonds M."/>
            <person name="Steven K."/>
            <person name="Unwin L."/>
            <person name="Whithead S."/>
            <person name="Dupuy B."/>
            <person name="Dougan G."/>
            <person name="Barrell B.and.Parkhill.J."/>
        </authorList>
    </citation>
    <scope>NUCLEOTIDE SEQUENCE [LARGE SCALE GENOMIC DNA]</scope>
    <source>
        <strain evidence="16 17">630</strain>
    </source>
</reference>
<dbReference type="CAZy" id="GH18">
    <property type="family name" value="Glycoside Hydrolase Family 18"/>
</dbReference>
<dbReference type="GO" id="GO:0005737">
    <property type="term" value="C:cytoplasm"/>
    <property type="evidence" value="ECO:0007669"/>
    <property type="project" value="UniProtKB-SubCell"/>
</dbReference>
<accession>Q18BV5</accession>
<dbReference type="STRING" id="272563.CD630_14330"/>
<protein>
    <recommendedName>
        <fullName evidence="12">Peroxiredoxin</fullName>
        <ecNumber evidence="12">1.11.1.24</ecNumber>
    </recommendedName>
    <alternativeName>
        <fullName evidence="12">Thioredoxin peroxidase</fullName>
    </alternativeName>
    <alternativeName>
        <fullName evidence="12">Thioredoxin-dependent peroxiredoxin</fullName>
    </alternativeName>
</protein>
<feature type="binding site" evidence="12">
    <location>
        <position position="126"/>
    </location>
    <ligand>
        <name>substrate</name>
    </ligand>
</feature>
<feature type="domain" description="GH18" evidence="15">
    <location>
        <begin position="377"/>
        <end position="698"/>
    </location>
</feature>
<keyword evidence="9 12" id="KW-0676">Redox-active center</keyword>
<keyword evidence="4 12" id="KW-0575">Peroxidase</keyword>
<dbReference type="PROSITE" id="PS51910">
    <property type="entry name" value="GH18_2"/>
    <property type="match status" value="1"/>
</dbReference>
<name>Q18BV5_CLOD6</name>
<evidence type="ECO:0000313" key="17">
    <source>
        <dbReference type="Proteomes" id="UP000001978"/>
    </source>
</evidence>
<dbReference type="GO" id="GO:0008061">
    <property type="term" value="F:chitin binding"/>
    <property type="evidence" value="ECO:0007669"/>
    <property type="project" value="InterPro"/>
</dbReference>
<dbReference type="eggNOG" id="COG0450">
    <property type="taxonomic scope" value="Bacteria"/>
</dbReference>
<keyword evidence="12" id="KW-1015">Disulfide bond</keyword>
<dbReference type="SUPFAM" id="SSF52833">
    <property type="entry name" value="Thioredoxin-like"/>
    <property type="match status" value="1"/>
</dbReference>
<dbReference type="HAMAP" id="MF_00401">
    <property type="entry name" value="Peroxiredoxin"/>
    <property type="match status" value="1"/>
</dbReference>
<dbReference type="Proteomes" id="UP000001978">
    <property type="component" value="Chromosome"/>
</dbReference>
<evidence type="ECO:0000256" key="12">
    <source>
        <dbReference type="HAMAP-Rule" id="MF_00401"/>
    </source>
</evidence>
<dbReference type="SMR" id="Q18BV5"/>
<comment type="catalytic activity">
    <reaction evidence="12">
        <text>a hydroperoxide + [thioredoxin]-dithiol = an alcohol + [thioredoxin]-disulfide + H2O</text>
        <dbReference type="Rhea" id="RHEA:62620"/>
        <dbReference type="Rhea" id="RHEA-COMP:10698"/>
        <dbReference type="Rhea" id="RHEA-COMP:10700"/>
        <dbReference type="ChEBI" id="CHEBI:15377"/>
        <dbReference type="ChEBI" id="CHEBI:29950"/>
        <dbReference type="ChEBI" id="CHEBI:30879"/>
        <dbReference type="ChEBI" id="CHEBI:35924"/>
        <dbReference type="ChEBI" id="CHEBI:50058"/>
        <dbReference type="EC" id="1.11.1.24"/>
    </reaction>
</comment>
<evidence type="ECO:0000259" key="14">
    <source>
        <dbReference type="PROSITE" id="PS51352"/>
    </source>
</evidence>
<dbReference type="InterPro" id="IPR013766">
    <property type="entry name" value="Thioredoxin_domain"/>
</dbReference>
<comment type="catalytic activity">
    <reaction evidence="1">
        <text>Random endo-hydrolysis of N-acetyl-beta-D-glucosaminide (1-&gt;4)-beta-linkages in chitin and chitodextrins.</text>
        <dbReference type="EC" id="3.2.1.14"/>
    </reaction>
</comment>